<reference evidence="2" key="1">
    <citation type="submission" date="2023-07" db="EMBL/GenBank/DDBJ databases">
        <title>Genomic Encyclopedia of Type Strains, Phase IV (KMG-IV): sequencing the most valuable type-strain genomes for metagenomic binning, comparative biology and taxonomic classification.</title>
        <authorList>
            <person name="Goeker M."/>
        </authorList>
    </citation>
    <scope>NUCLEOTIDE SEQUENCE</scope>
    <source>
        <strain evidence="2">DSM 19569</strain>
    </source>
</reference>
<evidence type="ECO:0000313" key="3">
    <source>
        <dbReference type="Proteomes" id="UP001223420"/>
    </source>
</evidence>
<accession>A0AAJ1TZB0</accession>
<proteinExistence type="predicted"/>
<dbReference type="AlphaFoldDB" id="A0AAJ1TZB0"/>
<protein>
    <submittedName>
        <fullName evidence="2">Uncharacterized protein</fullName>
    </submittedName>
</protein>
<name>A0AAJ1TZB0_9HYPH</name>
<sequence length="48" mass="5738">MPSEQVWELSLTIFRPLIAISIYTFVKRLIFMLYNCFVCHNVQLCRAE</sequence>
<evidence type="ECO:0000256" key="1">
    <source>
        <dbReference type="SAM" id="Phobius"/>
    </source>
</evidence>
<keyword evidence="1" id="KW-1133">Transmembrane helix</keyword>
<dbReference type="EMBL" id="JAUSWL010000024">
    <property type="protein sequence ID" value="MDQ0547294.1"/>
    <property type="molecule type" value="Genomic_DNA"/>
</dbReference>
<organism evidence="2 3">
    <name type="scientific">Methylobacterium brachiatum</name>
    <dbReference type="NCBI Taxonomy" id="269660"/>
    <lineage>
        <taxon>Bacteria</taxon>
        <taxon>Pseudomonadati</taxon>
        <taxon>Pseudomonadota</taxon>
        <taxon>Alphaproteobacteria</taxon>
        <taxon>Hyphomicrobiales</taxon>
        <taxon>Methylobacteriaceae</taxon>
        <taxon>Methylobacterium</taxon>
    </lineage>
</organism>
<dbReference type="Proteomes" id="UP001223420">
    <property type="component" value="Unassembled WGS sequence"/>
</dbReference>
<keyword evidence="1" id="KW-0472">Membrane</keyword>
<keyword evidence="1" id="KW-0812">Transmembrane</keyword>
<evidence type="ECO:0000313" key="2">
    <source>
        <dbReference type="EMBL" id="MDQ0547294.1"/>
    </source>
</evidence>
<comment type="caution">
    <text evidence="2">The sequence shown here is derived from an EMBL/GenBank/DDBJ whole genome shotgun (WGS) entry which is preliminary data.</text>
</comment>
<feature type="transmembrane region" description="Helical" evidence="1">
    <location>
        <begin position="6"/>
        <end position="26"/>
    </location>
</feature>
<gene>
    <name evidence="2" type="ORF">QO001_006253</name>
</gene>